<evidence type="ECO:0000256" key="3">
    <source>
        <dbReference type="ARBA" id="ARBA00022801"/>
    </source>
</evidence>
<dbReference type="Gene3D" id="3.90.1720.10">
    <property type="entry name" value="endopeptidase domain like (from Nostoc punctiforme)"/>
    <property type="match status" value="1"/>
</dbReference>
<dbReference type="OrthoDB" id="9813118at2"/>
<reference evidence="6 7" key="1">
    <citation type="submission" date="2018-11" db="EMBL/GenBank/DDBJ databases">
        <title>Phylogenetic determinants of toxin gene distribution in genomes of Brevibacillus laterosporus.</title>
        <authorList>
            <person name="Glare T.R."/>
            <person name="Durrant A."/>
            <person name="Berry C."/>
            <person name="Palma L."/>
            <person name="Ormskirk M."/>
            <person name="Cox M.O."/>
        </authorList>
    </citation>
    <scope>NUCLEOTIDE SEQUENCE [LARGE SCALE GENOMIC DNA]</scope>
    <source>
        <strain evidence="6 7">1821L</strain>
    </source>
</reference>
<evidence type="ECO:0000256" key="2">
    <source>
        <dbReference type="ARBA" id="ARBA00022670"/>
    </source>
</evidence>
<protein>
    <submittedName>
        <fullName evidence="6">Peptidoglycan endopeptidase</fullName>
    </submittedName>
</protein>
<sequence>MYGSDATYNDVENLADKAGELDTDKSSKSKSSKTSQKATSASTGQKIIAAGEKYLGVPYKYASGRKDKSTMDCSAFTMWAYKEGAGINLGTGGARSQYKQGTPISRSELQVGDLVFFSTKKTMKYSKSSVERIGHVGIYAGNNKVLHTYGKGGVTYSNMSKGWWNDHFERAARF</sequence>
<dbReference type="InterPro" id="IPR038765">
    <property type="entry name" value="Papain-like_cys_pep_sf"/>
</dbReference>
<keyword evidence="3" id="KW-0378">Hydrolase</keyword>
<keyword evidence="4" id="KW-0788">Thiol protease</keyword>
<keyword evidence="7" id="KW-1185">Reference proteome</keyword>
<evidence type="ECO:0000256" key="5">
    <source>
        <dbReference type="SAM" id="MobiDB-lite"/>
    </source>
</evidence>
<dbReference type="SUPFAM" id="SSF54001">
    <property type="entry name" value="Cysteine proteinases"/>
    <property type="match status" value="1"/>
</dbReference>
<dbReference type="PANTHER" id="PTHR47053:SF1">
    <property type="entry name" value="MUREIN DD-ENDOPEPTIDASE MEPH-RELATED"/>
    <property type="match status" value="1"/>
</dbReference>
<feature type="compositionally biased region" description="Low complexity" evidence="5">
    <location>
        <begin position="32"/>
        <end position="43"/>
    </location>
</feature>
<evidence type="ECO:0000313" key="7">
    <source>
        <dbReference type="Proteomes" id="UP000319432"/>
    </source>
</evidence>
<keyword evidence="2" id="KW-0645">Protease</keyword>
<proteinExistence type="inferred from homology"/>
<feature type="compositionally biased region" description="Basic and acidic residues" evidence="5">
    <location>
        <begin position="14"/>
        <end position="27"/>
    </location>
</feature>
<dbReference type="InterPro" id="IPR051202">
    <property type="entry name" value="Peptidase_C40"/>
</dbReference>
<comment type="similarity">
    <text evidence="1">Belongs to the peptidase C40 family.</text>
</comment>
<dbReference type="Pfam" id="PF00877">
    <property type="entry name" value="NLPC_P60"/>
    <property type="match status" value="1"/>
</dbReference>
<evidence type="ECO:0000256" key="1">
    <source>
        <dbReference type="ARBA" id="ARBA00007074"/>
    </source>
</evidence>
<accession>A0A502J6M8</accession>
<dbReference type="GO" id="GO:0006508">
    <property type="term" value="P:proteolysis"/>
    <property type="evidence" value="ECO:0007669"/>
    <property type="project" value="UniProtKB-KW"/>
</dbReference>
<feature type="region of interest" description="Disordered" evidence="5">
    <location>
        <begin position="1"/>
        <end position="43"/>
    </location>
</feature>
<dbReference type="AlphaFoldDB" id="A0A502J6M8"/>
<dbReference type="InterPro" id="IPR000064">
    <property type="entry name" value="NLP_P60_dom"/>
</dbReference>
<dbReference type="Proteomes" id="UP000319432">
    <property type="component" value="Chromosome"/>
</dbReference>
<gene>
    <name evidence="6" type="ORF">EEL30_20400</name>
</gene>
<dbReference type="GO" id="GO:0008234">
    <property type="term" value="F:cysteine-type peptidase activity"/>
    <property type="evidence" value="ECO:0007669"/>
    <property type="project" value="UniProtKB-KW"/>
</dbReference>
<dbReference type="EMBL" id="CP033464">
    <property type="protein sequence ID" value="QDX95836.1"/>
    <property type="molecule type" value="Genomic_DNA"/>
</dbReference>
<organism evidence="6 7">
    <name type="scientific">Brevibacillus laterosporus</name>
    <name type="common">Bacillus laterosporus</name>
    <dbReference type="NCBI Taxonomy" id="1465"/>
    <lineage>
        <taxon>Bacteria</taxon>
        <taxon>Bacillati</taxon>
        <taxon>Bacillota</taxon>
        <taxon>Bacilli</taxon>
        <taxon>Bacillales</taxon>
        <taxon>Paenibacillaceae</taxon>
        <taxon>Brevibacillus</taxon>
    </lineage>
</organism>
<dbReference type="PANTHER" id="PTHR47053">
    <property type="entry name" value="MUREIN DD-ENDOPEPTIDASE MEPH-RELATED"/>
    <property type="match status" value="1"/>
</dbReference>
<dbReference type="PROSITE" id="PS51935">
    <property type="entry name" value="NLPC_P60"/>
    <property type="match status" value="1"/>
</dbReference>
<evidence type="ECO:0000256" key="4">
    <source>
        <dbReference type="ARBA" id="ARBA00022807"/>
    </source>
</evidence>
<evidence type="ECO:0000313" key="6">
    <source>
        <dbReference type="EMBL" id="QDX95836.1"/>
    </source>
</evidence>
<name>A0A502J6M8_BRELA</name>